<dbReference type="AlphaFoldDB" id="A0A0R1RWK1"/>
<dbReference type="Proteomes" id="UP000051264">
    <property type="component" value="Unassembled WGS sequence"/>
</dbReference>
<dbReference type="InterPro" id="IPR010738">
    <property type="entry name" value="DUF1310"/>
</dbReference>
<organism evidence="1 2">
    <name type="scientific">Latilactobacillus fuchuensis DSM 14340 = JCM 11249</name>
    <dbReference type="NCBI Taxonomy" id="1423747"/>
    <lineage>
        <taxon>Bacteria</taxon>
        <taxon>Bacillati</taxon>
        <taxon>Bacillota</taxon>
        <taxon>Bacilli</taxon>
        <taxon>Lactobacillales</taxon>
        <taxon>Lactobacillaceae</taxon>
        <taxon>Latilactobacillus</taxon>
    </lineage>
</organism>
<proteinExistence type="predicted"/>
<name>A0A0R1RWK1_9LACO</name>
<comment type="caution">
    <text evidence="1">The sequence shown here is derived from an EMBL/GenBank/DDBJ whole genome shotgun (WGS) entry which is preliminary data.</text>
</comment>
<dbReference type="STRING" id="1423747.FC69_GL000810"/>
<evidence type="ECO:0008006" key="3">
    <source>
        <dbReference type="Google" id="ProtNLM"/>
    </source>
</evidence>
<gene>
    <name evidence="1" type="ORF">FC69_GL000810</name>
</gene>
<dbReference type="Pfam" id="PF07006">
    <property type="entry name" value="DUF1310"/>
    <property type="match status" value="1"/>
</dbReference>
<reference evidence="1 2" key="1">
    <citation type="journal article" date="2015" name="Genome Announc.">
        <title>Expanding the biotechnology potential of lactobacilli through comparative genomics of 213 strains and associated genera.</title>
        <authorList>
            <person name="Sun Z."/>
            <person name="Harris H.M."/>
            <person name="McCann A."/>
            <person name="Guo C."/>
            <person name="Argimon S."/>
            <person name="Zhang W."/>
            <person name="Yang X."/>
            <person name="Jeffery I.B."/>
            <person name="Cooney J.C."/>
            <person name="Kagawa T.F."/>
            <person name="Liu W."/>
            <person name="Song Y."/>
            <person name="Salvetti E."/>
            <person name="Wrobel A."/>
            <person name="Rasinkangas P."/>
            <person name="Parkhill J."/>
            <person name="Rea M.C."/>
            <person name="O'Sullivan O."/>
            <person name="Ritari J."/>
            <person name="Douillard F.P."/>
            <person name="Paul Ross R."/>
            <person name="Yang R."/>
            <person name="Briner A.E."/>
            <person name="Felis G.E."/>
            <person name="de Vos W.M."/>
            <person name="Barrangou R."/>
            <person name="Klaenhammer T.R."/>
            <person name="Caufield P.W."/>
            <person name="Cui Y."/>
            <person name="Zhang H."/>
            <person name="O'Toole P.W."/>
        </authorList>
    </citation>
    <scope>NUCLEOTIDE SEQUENCE [LARGE SCALE GENOMIC DNA]</scope>
    <source>
        <strain evidence="1 2">DSM 14340</strain>
    </source>
</reference>
<dbReference type="Gene3D" id="3.10.450.130">
    <property type="entry name" value="folded 79 residue fragment of lin0334 like domains"/>
    <property type="match status" value="1"/>
</dbReference>
<dbReference type="PATRIC" id="fig|1423747.3.peg.825"/>
<sequence>MKIIISSVAILVIALGGGVVYRHEKQLAVHQEMVKIVKENKSVIEEYVRLKDDNHKIQRVVIDYQSIQHSPMGGISLTGYVNNDPSNDFSVILAMNKGHVAIQSGQLPEVSEQ</sequence>
<evidence type="ECO:0000313" key="2">
    <source>
        <dbReference type="Proteomes" id="UP000051264"/>
    </source>
</evidence>
<evidence type="ECO:0000313" key="1">
    <source>
        <dbReference type="EMBL" id="KRL61405.1"/>
    </source>
</evidence>
<dbReference type="EMBL" id="AZEX01000020">
    <property type="protein sequence ID" value="KRL61405.1"/>
    <property type="molecule type" value="Genomic_DNA"/>
</dbReference>
<protein>
    <recommendedName>
        <fullName evidence="3">DUF1433 domain-containing protein</fullName>
    </recommendedName>
</protein>
<accession>A0A0R1RWK1</accession>